<dbReference type="RefSeq" id="WP_076331697.1">
    <property type="nucleotide sequence ID" value="NZ_MRTJ01000002.1"/>
</dbReference>
<gene>
    <name evidence="2" type="ORF">BK131_11625</name>
</gene>
<dbReference type="InterPro" id="IPR036397">
    <property type="entry name" value="RNaseH_sf"/>
</dbReference>
<dbReference type="GO" id="GO:0003676">
    <property type="term" value="F:nucleic acid binding"/>
    <property type="evidence" value="ECO:0007669"/>
    <property type="project" value="InterPro"/>
</dbReference>
<evidence type="ECO:0000256" key="1">
    <source>
        <dbReference type="SAM" id="Coils"/>
    </source>
</evidence>
<dbReference type="Proteomes" id="UP000187134">
    <property type="component" value="Unassembled WGS sequence"/>
</dbReference>
<dbReference type="EMBL" id="MRTJ01000002">
    <property type="protein sequence ID" value="OMF15506.1"/>
    <property type="molecule type" value="Genomic_DNA"/>
</dbReference>
<dbReference type="SUPFAM" id="SSF53098">
    <property type="entry name" value="Ribonuclease H-like"/>
    <property type="match status" value="1"/>
</dbReference>
<accession>A0A1R1C040</accession>
<dbReference type="AlphaFoldDB" id="A0A1R1C040"/>
<evidence type="ECO:0008006" key="4">
    <source>
        <dbReference type="Google" id="ProtNLM"/>
    </source>
</evidence>
<keyword evidence="1" id="KW-0175">Coiled coil</keyword>
<evidence type="ECO:0000313" key="2">
    <source>
        <dbReference type="EMBL" id="OMF15506.1"/>
    </source>
</evidence>
<evidence type="ECO:0000313" key="3">
    <source>
        <dbReference type="Proteomes" id="UP000187134"/>
    </source>
</evidence>
<organism evidence="2 3">
    <name type="scientific">Paenibacillus amylolyticus</name>
    <dbReference type="NCBI Taxonomy" id="1451"/>
    <lineage>
        <taxon>Bacteria</taxon>
        <taxon>Bacillati</taxon>
        <taxon>Bacillota</taxon>
        <taxon>Bacilli</taxon>
        <taxon>Bacillales</taxon>
        <taxon>Paenibacillaceae</taxon>
        <taxon>Paenibacillus</taxon>
    </lineage>
</organism>
<comment type="caution">
    <text evidence="2">The sequence shown here is derived from an EMBL/GenBank/DDBJ whole genome shotgun (WGS) entry which is preliminary data.</text>
</comment>
<sequence>MSRRRILDSINIDPKHKDISNWPIVNIMQLQPEDREIFKKREAAVNLYMLHEEVTLEKITEQTGVSKKELIIFIKKCLEFDPITEAIWGFRALIPHKRTKKYDRSATTTFFPQQEQPKLSGAFNQLLEQYPEIREKITSAYLRRKGKNSTMPTISTDGIHRLFLSLCKKNGIGIHDYPFNTNDKGYRSLYRFFKKIENNHFSEGAKRYGKEAARQSRMGTLPKHELILQKPFQRVQFDGHKIDAMFTITFKTPEGDLFTEVVERVWLLVIVDVATRAILGHHLCVNKEYNKDDVLHCIRNTVTPYEKRKFSIPGIDYDPKGGIPSAEIPETAWALWDEFSYDNGKANLSNIVTDRLYEVVRCTLNPGPVEAPEVRGIIERLFRSLEVLGYHKLVSTTGSNPSDPLRKNPEQQAKKFDISLSELEELTHILVSDYNGIPHSGIRNFSPLQLMKQRIERGMEPRVLEPEKRKDAIFFMIQTKRRVSGNIEKGKRPFINYEGVRYQSDILSNSPHLIGTELTIVVNVDDIRTVKVFLSDGSEFGYLTAYGIWGITPHSLRTRKAINKLKNERKIFFTTYQDPFQIYYEYKASKAKTGKRERNHIAQLQRELNKAEAASTNNHEKEEEQFFAPDVQSTGDVNSLFIEEDDDDDRIFRTYNF</sequence>
<dbReference type="InterPro" id="IPR012337">
    <property type="entry name" value="RNaseH-like_sf"/>
</dbReference>
<proteinExistence type="predicted"/>
<dbReference type="OrthoDB" id="8736397at2"/>
<feature type="coiled-coil region" evidence="1">
    <location>
        <begin position="594"/>
        <end position="624"/>
    </location>
</feature>
<name>A0A1R1C040_PAEAM</name>
<dbReference type="Gene3D" id="3.30.420.10">
    <property type="entry name" value="Ribonuclease H-like superfamily/Ribonuclease H"/>
    <property type="match status" value="1"/>
</dbReference>
<protein>
    <recommendedName>
        <fullName evidence="4">Integrase catalytic domain-containing protein</fullName>
    </recommendedName>
</protein>
<reference evidence="2 3" key="1">
    <citation type="submission" date="2016-11" db="EMBL/GenBank/DDBJ databases">
        <title>Paenibacillus species isolates.</title>
        <authorList>
            <person name="Beno S.M."/>
        </authorList>
    </citation>
    <scope>NUCLEOTIDE SEQUENCE [LARGE SCALE GENOMIC DNA]</scope>
    <source>
        <strain evidence="2 3">FSL H8-0246</strain>
    </source>
</reference>